<evidence type="ECO:0000313" key="5">
    <source>
        <dbReference type="Proteomes" id="UP000093629"/>
    </source>
</evidence>
<dbReference type="AlphaFoldDB" id="A0A1A3NC75"/>
<feature type="compositionally biased region" description="Pro residues" evidence="1">
    <location>
        <begin position="129"/>
        <end position="151"/>
    </location>
</feature>
<organism evidence="4 5">
    <name type="scientific">Mycobacterium asiaticum</name>
    <dbReference type="NCBI Taxonomy" id="1790"/>
    <lineage>
        <taxon>Bacteria</taxon>
        <taxon>Bacillati</taxon>
        <taxon>Actinomycetota</taxon>
        <taxon>Actinomycetes</taxon>
        <taxon>Mycobacteriales</taxon>
        <taxon>Mycobacteriaceae</taxon>
        <taxon>Mycobacterium</taxon>
    </lineage>
</organism>
<dbReference type="InterPro" id="IPR025442">
    <property type="entry name" value="DUF4185"/>
</dbReference>
<gene>
    <name evidence="4" type="ORF">A5636_20120</name>
</gene>
<feature type="region of interest" description="Disordered" evidence="1">
    <location>
        <begin position="51"/>
        <end position="85"/>
    </location>
</feature>
<comment type="caution">
    <text evidence="4">The sequence shown here is derived from an EMBL/GenBank/DDBJ whole genome shotgun (WGS) entry which is preliminary data.</text>
</comment>
<dbReference type="Pfam" id="PF13810">
    <property type="entry name" value="DUF4185"/>
    <property type="match status" value="1"/>
</dbReference>
<feature type="compositionally biased region" description="Low complexity" evidence="1">
    <location>
        <begin position="114"/>
        <end position="128"/>
    </location>
</feature>
<evidence type="ECO:0000256" key="1">
    <source>
        <dbReference type="SAM" id="MobiDB-lite"/>
    </source>
</evidence>
<reference evidence="4 5" key="1">
    <citation type="submission" date="2016-06" db="EMBL/GenBank/DDBJ databases">
        <authorList>
            <person name="Kjaerup R.B."/>
            <person name="Dalgaard T.S."/>
            <person name="Juul-Madsen H.R."/>
        </authorList>
    </citation>
    <scope>NUCLEOTIDE SEQUENCE [LARGE SCALE GENOMIC DNA]</scope>
    <source>
        <strain evidence="4 5">1245139.5</strain>
    </source>
</reference>
<dbReference type="RefSeq" id="WP_065157331.1">
    <property type="nucleotide sequence ID" value="NZ_LZLQ01000023.1"/>
</dbReference>
<feature type="region of interest" description="Disordered" evidence="1">
    <location>
        <begin position="100"/>
        <end position="175"/>
    </location>
</feature>
<dbReference type="Proteomes" id="UP000093629">
    <property type="component" value="Unassembled WGS sequence"/>
</dbReference>
<sequence>MSAVPRFVSVSLAAAAAIGLVLPIGLAPSAHALPCSAPAANVPPPANAVVTNPGGKVLGPMNKRPRGANDRAPLPRRGPLQRTLQPGQRYSAPLQQQALVPGANPVPPVPNPPAAAAQPPAGQLAPEAAAPPNPAPPPEGAPPPEAAPPEGAPDTGGALGGSNTSLVEWVTGPEGPNRTLERFGISGTDLGILWDNGDPANHQVLMAFGDTFGYCAVHGDQWRYNVLFRSNDHDLSHGLHVADGDPSNRYAGSPTQQPGFSRQVINSIKYANEETGIIPTAAIAIGKTQYINFMSIKDWGRDGEWWTNYSGVAMSTDNGQTWSVYPGTIRANGPDAARVPYVEGNENFQMGAYLKGSDGYLYSFGTPNGRGGAAHLSRVQPRFIPDLTKYEYWNGDSNSWVPSRPSAATPVIPGPVAEMSAQYNTYLKQYLVMYTNGANDVVARTAPTPQGPYSPEHLLVSNFSMPGGVYAPMMHPWTTGKDVYFNLSLWSAYDVMLMHTSLG</sequence>
<evidence type="ECO:0000313" key="4">
    <source>
        <dbReference type="EMBL" id="OBK18925.1"/>
    </source>
</evidence>
<keyword evidence="2" id="KW-0732">Signal</keyword>
<accession>A0A1A3NC75</accession>
<dbReference type="EMBL" id="LZLQ01000023">
    <property type="protein sequence ID" value="OBK18925.1"/>
    <property type="molecule type" value="Genomic_DNA"/>
</dbReference>
<name>A0A1A3NC75_MYCAS</name>
<protein>
    <recommendedName>
        <fullName evidence="3">DUF4185 domain-containing protein</fullName>
    </recommendedName>
</protein>
<feature type="domain" description="DUF4185" evidence="3">
    <location>
        <begin position="175"/>
        <end position="499"/>
    </location>
</feature>
<feature type="signal peptide" evidence="2">
    <location>
        <begin position="1"/>
        <end position="32"/>
    </location>
</feature>
<keyword evidence="5" id="KW-1185">Reference proteome</keyword>
<evidence type="ECO:0000256" key="2">
    <source>
        <dbReference type="SAM" id="SignalP"/>
    </source>
</evidence>
<proteinExistence type="predicted"/>
<dbReference type="OrthoDB" id="284233at2"/>
<evidence type="ECO:0000259" key="3">
    <source>
        <dbReference type="Pfam" id="PF13810"/>
    </source>
</evidence>
<feature type="compositionally biased region" description="Pro residues" evidence="1">
    <location>
        <begin position="104"/>
        <end position="113"/>
    </location>
</feature>
<feature type="chain" id="PRO_5039191680" description="DUF4185 domain-containing protein" evidence="2">
    <location>
        <begin position="33"/>
        <end position="503"/>
    </location>
</feature>